<dbReference type="Gene3D" id="3.60.110.10">
    <property type="entry name" value="Carbon-nitrogen hydrolase"/>
    <property type="match status" value="1"/>
</dbReference>
<evidence type="ECO:0000259" key="2">
    <source>
        <dbReference type="PROSITE" id="PS50263"/>
    </source>
</evidence>
<dbReference type="CDD" id="cd07564">
    <property type="entry name" value="nitrilases_CHs"/>
    <property type="match status" value="1"/>
</dbReference>
<dbReference type="SUPFAM" id="SSF56317">
    <property type="entry name" value="Carbon-nitrogen hydrolase"/>
    <property type="match status" value="1"/>
</dbReference>
<dbReference type="GO" id="GO:0051410">
    <property type="term" value="P:detoxification of nitrogen compound"/>
    <property type="evidence" value="ECO:0007669"/>
    <property type="project" value="TreeGrafter"/>
</dbReference>
<dbReference type="PANTHER" id="PTHR46044:SF1">
    <property type="entry name" value="CN HYDROLASE DOMAIN-CONTAINING PROTEIN"/>
    <property type="match status" value="1"/>
</dbReference>
<dbReference type="PROSITE" id="PS00921">
    <property type="entry name" value="NITRIL_CHT_2"/>
    <property type="match status" value="1"/>
</dbReference>
<dbReference type="InterPro" id="IPR000132">
    <property type="entry name" value="Nitrilase/CN_hydratase_CS"/>
</dbReference>
<protein>
    <submittedName>
        <fullName evidence="3">Nitrilase</fullName>
    </submittedName>
</protein>
<dbReference type="AlphaFoldDB" id="A0A1G7JJG5"/>
<name>A0A1G7JJG5_9RHOB</name>
<comment type="similarity">
    <text evidence="1">Belongs to the carbon-nitrogen hydrolase superfamily. Nitrilase family.</text>
</comment>
<dbReference type="PANTHER" id="PTHR46044">
    <property type="entry name" value="NITRILASE"/>
    <property type="match status" value="1"/>
</dbReference>
<dbReference type="OrthoDB" id="9803803at2"/>
<reference evidence="3 4" key="1">
    <citation type="submission" date="2016-10" db="EMBL/GenBank/DDBJ databases">
        <authorList>
            <person name="de Groot N.N."/>
        </authorList>
    </citation>
    <scope>NUCLEOTIDE SEQUENCE [LARGE SCALE GENOMIC DNA]</scope>
    <source>
        <strain evidence="3 4">DSM 27375</strain>
    </source>
</reference>
<organism evidence="3 4">
    <name type="scientific">Celeribacter baekdonensis</name>
    <dbReference type="NCBI Taxonomy" id="875171"/>
    <lineage>
        <taxon>Bacteria</taxon>
        <taxon>Pseudomonadati</taxon>
        <taxon>Pseudomonadota</taxon>
        <taxon>Alphaproteobacteria</taxon>
        <taxon>Rhodobacterales</taxon>
        <taxon>Roseobacteraceae</taxon>
        <taxon>Celeribacter</taxon>
    </lineage>
</organism>
<dbReference type="InterPro" id="IPR003010">
    <property type="entry name" value="C-N_Hydrolase"/>
</dbReference>
<dbReference type="GO" id="GO:0018822">
    <property type="term" value="F:nitrile hydratase activity"/>
    <property type="evidence" value="ECO:0007669"/>
    <property type="project" value="TreeGrafter"/>
</dbReference>
<dbReference type="PROSITE" id="PS50263">
    <property type="entry name" value="CN_HYDROLASE"/>
    <property type="match status" value="1"/>
</dbReference>
<gene>
    <name evidence="3" type="ORF">SAMN04488117_103107</name>
</gene>
<evidence type="ECO:0000313" key="3">
    <source>
        <dbReference type="EMBL" id="SDF25070.1"/>
    </source>
</evidence>
<proteinExistence type="inferred from homology"/>
<evidence type="ECO:0000313" key="4">
    <source>
        <dbReference type="Proteomes" id="UP000182284"/>
    </source>
</evidence>
<accession>A0A1G7JJG5</accession>
<dbReference type="RefSeq" id="WP_074642792.1">
    <property type="nucleotide sequence ID" value="NZ_FNBL01000003.1"/>
</dbReference>
<dbReference type="InterPro" id="IPR044149">
    <property type="entry name" value="Nitrilases_CHs"/>
</dbReference>
<dbReference type="Proteomes" id="UP000182284">
    <property type="component" value="Unassembled WGS sequence"/>
</dbReference>
<dbReference type="InterPro" id="IPR036526">
    <property type="entry name" value="C-N_Hydrolase_sf"/>
</dbReference>
<dbReference type="GO" id="GO:0000257">
    <property type="term" value="F:nitrilase activity"/>
    <property type="evidence" value="ECO:0007669"/>
    <property type="project" value="TreeGrafter"/>
</dbReference>
<feature type="domain" description="CN hydrolase" evidence="2">
    <location>
        <begin position="3"/>
        <end position="269"/>
    </location>
</feature>
<dbReference type="EMBL" id="FNBL01000003">
    <property type="protein sequence ID" value="SDF25070.1"/>
    <property type="molecule type" value="Genomic_DNA"/>
</dbReference>
<dbReference type="Pfam" id="PF00795">
    <property type="entry name" value="CN_hydrolase"/>
    <property type="match status" value="1"/>
</dbReference>
<evidence type="ECO:0000256" key="1">
    <source>
        <dbReference type="ARBA" id="ARBA00008129"/>
    </source>
</evidence>
<sequence>MTFKAAVIQAGAVPFDIEASLSKAEALIAEAGAQGCHLAVFPEAYISAYPKEQTYDISVGVRTHAGREEFRRYADSAIEIPSAETDRLGQAAAAAGLHLVMGVIERDVGTLYCTVVFFGPDGQLLGKHRKLMPTGAERLVWGFGDGSTLPTFDTEIGKLGAVICWENYMPMMRMAMYGQGINLYCAPTADDRDSWQATMKHIALEGRTFVFSSCQVLWEKDFPEDYAFNRTDPERIMMRGGSVILDPLGNVLAGPLFDEEGILVAEIDLDAVTRAKLDFDAAGHYARPDVFELRVNTTARAPVTYSKADG</sequence>